<dbReference type="SMART" id="SM00332">
    <property type="entry name" value="PP2Cc"/>
    <property type="match status" value="1"/>
</dbReference>
<evidence type="ECO:0000313" key="2">
    <source>
        <dbReference type="EMBL" id="KIM46409.1"/>
    </source>
</evidence>
<name>A0A0C3CQN1_HEBCY</name>
<dbReference type="CDD" id="cd00143">
    <property type="entry name" value="PP2Cc"/>
    <property type="match status" value="1"/>
</dbReference>
<dbReference type="AlphaFoldDB" id="A0A0C3CQN1"/>
<dbReference type="OrthoDB" id="420076at2759"/>
<evidence type="ECO:0000313" key="3">
    <source>
        <dbReference type="Proteomes" id="UP000053424"/>
    </source>
</evidence>
<dbReference type="Proteomes" id="UP000053424">
    <property type="component" value="Unassembled WGS sequence"/>
</dbReference>
<dbReference type="InterPro" id="IPR015655">
    <property type="entry name" value="PP2C"/>
</dbReference>
<gene>
    <name evidence="2" type="ORF">M413DRAFT_441503</name>
</gene>
<dbReference type="PROSITE" id="PS51746">
    <property type="entry name" value="PPM_2"/>
    <property type="match status" value="1"/>
</dbReference>
<sequence>MLRRAWKPVAATVAIGGPAYYTYKTYYSAPQTFDIPVRVKGPSGKSEMSTRTFSLLPMKELEARIRQNATAESHVRPDGTTWKYTTANLASNDPIEDAHASQIISRDETDPSAPGDYLFFTVMDGHGGYETSRLLSRVLIQGVALELSALHTDAKASSSGLLDRIKSLLWLSPSSTVKAPLDADPTRVSQAIQQAFTKLDAELLQTPLRILANNLASEHWKNKTIPDLSQHPLALTSMLPAISGSCALMAVFDTAHRDLYVACTGDSRAVAGVWETSADGKGQWRIEVLSEDQTGRNPSELARVRSEHPKDEEDYVIREGRILGGLEPSRAFGDARYKWPLEVQEVLNQAFMVGNGKPMRQPPSLFKTPPYVTACPVVTHRKMSLPSTSGSQPAEKTIRFLVLATDGLWDQLSNDEVVSLVGGHLSGLKGPVPKSALPNLVPTTSGSQGVNGKNKRGGPKEGLWAFADENVSAHLIRNAFGGGEEMALRRLLSIPAPHSRRYRDDVTVTVVCWEDGNESQAKIVTEKLKSKL</sequence>
<dbReference type="PANTHER" id="PTHR13832:SF792">
    <property type="entry name" value="GM14286P"/>
    <property type="match status" value="1"/>
</dbReference>
<dbReference type="Pfam" id="PF00481">
    <property type="entry name" value="PP2C"/>
    <property type="match status" value="1"/>
</dbReference>
<proteinExistence type="predicted"/>
<reference evidence="3" key="2">
    <citation type="submission" date="2015-01" db="EMBL/GenBank/DDBJ databases">
        <title>Evolutionary Origins and Diversification of the Mycorrhizal Mutualists.</title>
        <authorList>
            <consortium name="DOE Joint Genome Institute"/>
            <consortium name="Mycorrhizal Genomics Consortium"/>
            <person name="Kohler A."/>
            <person name="Kuo A."/>
            <person name="Nagy L.G."/>
            <person name="Floudas D."/>
            <person name="Copeland A."/>
            <person name="Barry K.W."/>
            <person name="Cichocki N."/>
            <person name="Veneault-Fourrey C."/>
            <person name="LaButti K."/>
            <person name="Lindquist E.A."/>
            <person name="Lipzen A."/>
            <person name="Lundell T."/>
            <person name="Morin E."/>
            <person name="Murat C."/>
            <person name="Riley R."/>
            <person name="Ohm R."/>
            <person name="Sun H."/>
            <person name="Tunlid A."/>
            <person name="Henrissat B."/>
            <person name="Grigoriev I.V."/>
            <person name="Hibbett D.S."/>
            <person name="Martin F."/>
        </authorList>
    </citation>
    <scope>NUCLEOTIDE SEQUENCE [LARGE SCALE GENOMIC DNA]</scope>
    <source>
        <strain evidence="3">h7</strain>
    </source>
</reference>
<evidence type="ECO:0000259" key="1">
    <source>
        <dbReference type="PROSITE" id="PS51746"/>
    </source>
</evidence>
<accession>A0A0C3CQN1</accession>
<dbReference type="EMBL" id="KN831771">
    <property type="protein sequence ID" value="KIM46409.1"/>
    <property type="molecule type" value="Genomic_DNA"/>
</dbReference>
<reference evidence="2 3" key="1">
    <citation type="submission" date="2014-04" db="EMBL/GenBank/DDBJ databases">
        <authorList>
            <consortium name="DOE Joint Genome Institute"/>
            <person name="Kuo A."/>
            <person name="Gay G."/>
            <person name="Dore J."/>
            <person name="Kohler A."/>
            <person name="Nagy L.G."/>
            <person name="Floudas D."/>
            <person name="Copeland A."/>
            <person name="Barry K.W."/>
            <person name="Cichocki N."/>
            <person name="Veneault-Fourrey C."/>
            <person name="LaButti K."/>
            <person name="Lindquist E.A."/>
            <person name="Lipzen A."/>
            <person name="Lundell T."/>
            <person name="Morin E."/>
            <person name="Murat C."/>
            <person name="Sun H."/>
            <person name="Tunlid A."/>
            <person name="Henrissat B."/>
            <person name="Grigoriev I.V."/>
            <person name="Hibbett D.S."/>
            <person name="Martin F."/>
            <person name="Nordberg H.P."/>
            <person name="Cantor M.N."/>
            <person name="Hua S.X."/>
        </authorList>
    </citation>
    <scope>NUCLEOTIDE SEQUENCE [LARGE SCALE GENOMIC DNA]</scope>
    <source>
        <strain evidence="3">h7</strain>
    </source>
</reference>
<dbReference type="PANTHER" id="PTHR13832">
    <property type="entry name" value="PROTEIN PHOSPHATASE 2C"/>
    <property type="match status" value="1"/>
</dbReference>
<keyword evidence="3" id="KW-1185">Reference proteome</keyword>
<organism evidence="2 3">
    <name type="scientific">Hebeloma cylindrosporum</name>
    <dbReference type="NCBI Taxonomy" id="76867"/>
    <lineage>
        <taxon>Eukaryota</taxon>
        <taxon>Fungi</taxon>
        <taxon>Dikarya</taxon>
        <taxon>Basidiomycota</taxon>
        <taxon>Agaricomycotina</taxon>
        <taxon>Agaricomycetes</taxon>
        <taxon>Agaricomycetidae</taxon>
        <taxon>Agaricales</taxon>
        <taxon>Agaricineae</taxon>
        <taxon>Hymenogastraceae</taxon>
        <taxon>Hebeloma</taxon>
    </lineage>
</organism>
<feature type="domain" description="PPM-type phosphatase" evidence="1">
    <location>
        <begin position="81"/>
        <end position="513"/>
    </location>
</feature>
<dbReference type="STRING" id="686832.A0A0C3CQN1"/>
<dbReference type="HOGENOM" id="CLU_021928_3_1_1"/>
<dbReference type="InterPro" id="IPR001932">
    <property type="entry name" value="PPM-type_phosphatase-like_dom"/>
</dbReference>
<dbReference type="GO" id="GO:0004741">
    <property type="term" value="F:[pyruvate dehydrogenase (acetyl-transferring)]-phosphatase activity"/>
    <property type="evidence" value="ECO:0007669"/>
    <property type="project" value="TreeGrafter"/>
</dbReference>
<dbReference type="SUPFAM" id="SSF81606">
    <property type="entry name" value="PP2C-like"/>
    <property type="match status" value="1"/>
</dbReference>
<protein>
    <recommendedName>
        <fullName evidence="1">PPM-type phosphatase domain-containing protein</fullName>
    </recommendedName>
</protein>
<dbReference type="GO" id="GO:0005739">
    <property type="term" value="C:mitochondrion"/>
    <property type="evidence" value="ECO:0007669"/>
    <property type="project" value="TreeGrafter"/>
</dbReference>
<dbReference type="Gene3D" id="3.60.40.10">
    <property type="entry name" value="PPM-type phosphatase domain"/>
    <property type="match status" value="1"/>
</dbReference>
<dbReference type="InterPro" id="IPR036457">
    <property type="entry name" value="PPM-type-like_dom_sf"/>
</dbReference>